<dbReference type="SUPFAM" id="SSF51430">
    <property type="entry name" value="NAD(P)-linked oxidoreductase"/>
    <property type="match status" value="1"/>
</dbReference>
<dbReference type="PANTHER" id="PTHR43150:SF2">
    <property type="entry name" value="HYPERKINETIC, ISOFORM M"/>
    <property type="match status" value="1"/>
</dbReference>
<comment type="caution">
    <text evidence="5">The sequence shown here is derived from an EMBL/GenBank/DDBJ whole genome shotgun (WGS) entry which is preliminary data.</text>
</comment>
<protein>
    <submittedName>
        <fullName evidence="5">Oxidoreductase, aldo/keto reductase family protein</fullName>
    </submittedName>
</protein>
<dbReference type="Proteomes" id="UP000003882">
    <property type="component" value="Unassembled WGS sequence"/>
</dbReference>
<dbReference type="InterPro" id="IPR036812">
    <property type="entry name" value="NAD(P)_OxRdtase_dom_sf"/>
</dbReference>
<organism evidence="5 6">
    <name type="scientific">Bifidobacterium catenulatum DSM 16992 = JCM 1194 = LMG 11043</name>
    <dbReference type="NCBI Taxonomy" id="566552"/>
    <lineage>
        <taxon>Bacteria</taxon>
        <taxon>Bacillati</taxon>
        <taxon>Actinomycetota</taxon>
        <taxon>Actinomycetes</taxon>
        <taxon>Bifidobacteriales</taxon>
        <taxon>Bifidobacteriaceae</taxon>
        <taxon>Bifidobacterium</taxon>
    </lineage>
</organism>
<dbReference type="GO" id="GO:0016491">
    <property type="term" value="F:oxidoreductase activity"/>
    <property type="evidence" value="ECO:0007669"/>
    <property type="project" value="UniProtKB-KW"/>
</dbReference>
<reference evidence="5 6" key="1">
    <citation type="submission" date="2008-10" db="EMBL/GenBank/DDBJ databases">
        <title>Draft genome sequence of Bifidobacterium catenulatum (DSM 16992).</title>
        <authorList>
            <person name="Sudarsanam P."/>
            <person name="Ley R."/>
            <person name="Guruge J."/>
            <person name="Turnbaugh P.J."/>
            <person name="Mahowald M."/>
            <person name="Liep D."/>
            <person name="Gordon J."/>
        </authorList>
    </citation>
    <scope>NUCLEOTIDE SEQUENCE [LARGE SCALE GENOMIC DNA]</scope>
    <source>
        <strain evidence="5 6">DSM 16992</strain>
    </source>
</reference>
<dbReference type="PANTHER" id="PTHR43150">
    <property type="entry name" value="HYPERKINETIC, ISOFORM M"/>
    <property type="match status" value="1"/>
</dbReference>
<name>B6XT08_9BIFI</name>
<dbReference type="InterPro" id="IPR023210">
    <property type="entry name" value="NADP_OxRdtase_dom"/>
</dbReference>
<dbReference type="AlphaFoldDB" id="B6XT08"/>
<dbReference type="Gene3D" id="3.20.20.100">
    <property type="entry name" value="NADP-dependent oxidoreductase domain"/>
    <property type="match status" value="1"/>
</dbReference>
<dbReference type="eggNOG" id="COG0667">
    <property type="taxonomic scope" value="Bacteria"/>
</dbReference>
<dbReference type="FunFam" id="3.20.20.100:FF:000004">
    <property type="entry name" value="Oxidoreductase, aldo/keto reductase"/>
    <property type="match status" value="1"/>
</dbReference>
<keyword evidence="2" id="KW-0521">NADP</keyword>
<proteinExistence type="inferred from homology"/>
<dbReference type="GO" id="GO:0005829">
    <property type="term" value="C:cytosol"/>
    <property type="evidence" value="ECO:0007669"/>
    <property type="project" value="UniProtKB-ARBA"/>
</dbReference>
<evidence type="ECO:0000256" key="2">
    <source>
        <dbReference type="ARBA" id="ARBA00022857"/>
    </source>
</evidence>
<keyword evidence="3" id="KW-0560">Oxidoreductase</keyword>
<dbReference type="CDD" id="cd19074">
    <property type="entry name" value="Aldo_ket_red_shaker-like"/>
    <property type="match status" value="1"/>
</dbReference>
<accession>B6XT08</accession>
<comment type="similarity">
    <text evidence="1">Belongs to the shaker potassium channel beta subunit family.</text>
</comment>
<reference evidence="5 6" key="2">
    <citation type="submission" date="2008-10" db="EMBL/GenBank/DDBJ databases">
        <authorList>
            <person name="Fulton L."/>
            <person name="Clifton S."/>
            <person name="Fulton B."/>
            <person name="Xu J."/>
            <person name="Minx P."/>
            <person name="Pepin K.H."/>
            <person name="Johnson M."/>
            <person name="Bhonagiri V."/>
            <person name="Nash W.E."/>
            <person name="Mardis E.R."/>
            <person name="Wilson R.K."/>
        </authorList>
    </citation>
    <scope>NUCLEOTIDE SEQUENCE [LARGE SCALE GENOMIC DNA]</scope>
    <source>
        <strain evidence="5 6">DSM 16992</strain>
    </source>
</reference>
<evidence type="ECO:0000259" key="4">
    <source>
        <dbReference type="Pfam" id="PF00248"/>
    </source>
</evidence>
<evidence type="ECO:0000256" key="1">
    <source>
        <dbReference type="ARBA" id="ARBA00006515"/>
    </source>
</evidence>
<gene>
    <name evidence="5" type="ORF">BIFCAT_00316</name>
</gene>
<evidence type="ECO:0000256" key="3">
    <source>
        <dbReference type="ARBA" id="ARBA00023002"/>
    </source>
</evidence>
<dbReference type="Pfam" id="PF00248">
    <property type="entry name" value="Aldo_ket_red"/>
    <property type="match status" value="1"/>
</dbReference>
<sequence>MTSGIGGDPWFVDGFGHGIFDIIDITFLIIHDHYKRSNYMQYRNVGGSGLKVSEIALGSWMTRLEDAAAVDIAMDIAHKAFDAGVNFFDCADAYSGGDAEVFLGRFIKDLPREDVVISSKVFFKTGNSVNGGGLSRKHILNNCDRSLKNLGTDYIDLYYCHRFDPDTPMEETLQTLSDLVDQGKILYYGVSEEWSAARLERAQRIISERGLHPLTVVQPEYNMMDRYIEHEIVDVCDYYNIGITPFSPLAQGLLTGKYRKGQPLPAGSRATWQSDHQINDLLTDENLDKVEALRGLADGLGMKMATLSLSWILRLPTVSSVIVGASKPSQLDASLAASGVELPDDVLQQIDGILGFRRFERHIG</sequence>
<evidence type="ECO:0000313" key="6">
    <source>
        <dbReference type="Proteomes" id="UP000003882"/>
    </source>
</evidence>
<dbReference type="InterPro" id="IPR005399">
    <property type="entry name" value="K_chnl_volt-dep_bsu_KCNAB-rel"/>
</dbReference>
<evidence type="ECO:0000313" key="5">
    <source>
        <dbReference type="EMBL" id="EEB22171.1"/>
    </source>
</evidence>
<dbReference type="EMBL" id="ABXY01000009">
    <property type="protein sequence ID" value="EEB22171.1"/>
    <property type="molecule type" value="Genomic_DNA"/>
</dbReference>
<feature type="domain" description="NADP-dependent oxidoreductase" evidence="4">
    <location>
        <begin position="54"/>
        <end position="353"/>
    </location>
</feature>